<evidence type="ECO:0000313" key="8">
    <source>
        <dbReference type="EMBL" id="SUZ94106.1"/>
    </source>
</evidence>
<keyword evidence="2" id="KW-0441">Lipid A biosynthesis</keyword>
<dbReference type="NCBIfam" id="NF002060">
    <property type="entry name" value="PRK00892.1"/>
    <property type="match status" value="1"/>
</dbReference>
<reference evidence="8" key="1">
    <citation type="submission" date="2018-05" db="EMBL/GenBank/DDBJ databases">
        <authorList>
            <person name="Lanie J.A."/>
            <person name="Ng W.-L."/>
            <person name="Kazmierczak K.M."/>
            <person name="Andrzejewski T.M."/>
            <person name="Davidsen T.M."/>
            <person name="Wayne K.J."/>
            <person name="Tettelin H."/>
            <person name="Glass J.I."/>
            <person name="Rusch D."/>
            <person name="Podicherti R."/>
            <person name="Tsui H.-C.T."/>
            <person name="Winkler M.E."/>
        </authorList>
    </citation>
    <scope>NUCLEOTIDE SEQUENCE</scope>
</reference>
<evidence type="ECO:0000256" key="4">
    <source>
        <dbReference type="ARBA" id="ARBA00022737"/>
    </source>
</evidence>
<dbReference type="GO" id="GO:0016020">
    <property type="term" value="C:membrane"/>
    <property type="evidence" value="ECO:0007669"/>
    <property type="project" value="GOC"/>
</dbReference>
<keyword evidence="5" id="KW-0443">Lipid metabolism</keyword>
<evidence type="ECO:0000256" key="2">
    <source>
        <dbReference type="ARBA" id="ARBA00022556"/>
    </source>
</evidence>
<dbReference type="GO" id="GO:0009245">
    <property type="term" value="P:lipid A biosynthetic process"/>
    <property type="evidence" value="ECO:0007669"/>
    <property type="project" value="UniProtKB-KW"/>
</dbReference>
<protein>
    <recommendedName>
        <fullName evidence="7">UDP-3-O-[3-hydroxymyristoyl] glucosamine N-acyltransferase non-repeat region domain-containing protein</fullName>
    </recommendedName>
</protein>
<dbReference type="HAMAP" id="MF_00523">
    <property type="entry name" value="LpxD"/>
    <property type="match status" value="1"/>
</dbReference>
<keyword evidence="3" id="KW-0808">Transferase</keyword>
<keyword evidence="4" id="KW-0677">Repeat</keyword>
<name>A0A381RQC1_9ZZZZ</name>
<proteinExistence type="inferred from homology"/>
<dbReference type="InterPro" id="IPR020573">
    <property type="entry name" value="UDP_GlcNAc_AcTrfase_non-rep"/>
</dbReference>
<dbReference type="NCBIfam" id="TIGR01853">
    <property type="entry name" value="lipid_A_lpxD"/>
    <property type="match status" value="1"/>
</dbReference>
<organism evidence="8">
    <name type="scientific">marine metagenome</name>
    <dbReference type="NCBI Taxonomy" id="408172"/>
    <lineage>
        <taxon>unclassified sequences</taxon>
        <taxon>metagenomes</taxon>
        <taxon>ecological metagenomes</taxon>
    </lineage>
</organism>
<dbReference type="PANTHER" id="PTHR43378">
    <property type="entry name" value="UDP-3-O-ACYLGLUCOSAMINE N-ACYLTRANSFERASE"/>
    <property type="match status" value="1"/>
</dbReference>
<keyword evidence="6" id="KW-0012">Acyltransferase</keyword>
<keyword evidence="1" id="KW-0444">Lipid biosynthesis</keyword>
<evidence type="ECO:0000256" key="3">
    <source>
        <dbReference type="ARBA" id="ARBA00022679"/>
    </source>
</evidence>
<dbReference type="CDD" id="cd03352">
    <property type="entry name" value="LbH_LpxD"/>
    <property type="match status" value="1"/>
</dbReference>
<gene>
    <name evidence="8" type="ORF">METZ01_LOCUS46960</name>
</gene>
<evidence type="ECO:0000259" key="7">
    <source>
        <dbReference type="Pfam" id="PF04613"/>
    </source>
</evidence>
<dbReference type="Pfam" id="PF04613">
    <property type="entry name" value="LpxD"/>
    <property type="match status" value="1"/>
</dbReference>
<dbReference type="AlphaFoldDB" id="A0A381RQC1"/>
<sequence>MSVNLGELATLFNCELSGDSNAEISHVATLSSATSGSISFFANKNYKDQLQSTSASAVILQSQDEKDCSVAKLISTNPYLTYAQIANFLHPVKQYKPGIHKSAVISPSSIISKTAHISALVVIGDKSKIGPGAYIGPGCNIGDSCCIGKDSKLMKRVTLDKNVNLGARCIVHPGAVLGGDGFGNARTENGWFKVPQLGGVDIGDDVEIGCNTTIDCGSIGNTIIENGVRIDNLIQIGHNVIIGEHTAIAASTAIAGSAIIGKRCLLAGQVGIVGHIKICDDVNIGGAAVVTKDIKESGSYSGSIPAEKDSKWKRTIAKFRNL</sequence>
<dbReference type="InterPro" id="IPR001451">
    <property type="entry name" value="Hexapep"/>
</dbReference>
<dbReference type="EMBL" id="UINC01002204">
    <property type="protein sequence ID" value="SUZ94106.1"/>
    <property type="molecule type" value="Genomic_DNA"/>
</dbReference>
<evidence type="ECO:0000256" key="5">
    <source>
        <dbReference type="ARBA" id="ARBA00023098"/>
    </source>
</evidence>
<dbReference type="Gene3D" id="3.40.1390.10">
    <property type="entry name" value="MurE/MurF, N-terminal domain"/>
    <property type="match status" value="1"/>
</dbReference>
<evidence type="ECO:0000256" key="6">
    <source>
        <dbReference type="ARBA" id="ARBA00023315"/>
    </source>
</evidence>
<accession>A0A381RQC1</accession>
<dbReference type="Pfam" id="PF00132">
    <property type="entry name" value="Hexapep"/>
    <property type="match status" value="1"/>
</dbReference>
<dbReference type="Gene3D" id="2.160.10.10">
    <property type="entry name" value="Hexapeptide repeat proteins"/>
    <property type="match status" value="1"/>
</dbReference>
<evidence type="ECO:0000256" key="1">
    <source>
        <dbReference type="ARBA" id="ARBA00022516"/>
    </source>
</evidence>
<feature type="domain" description="UDP-3-O-[3-hydroxymyristoyl] glucosamine N-acyltransferase non-repeat region" evidence="7">
    <location>
        <begin position="22"/>
        <end position="87"/>
    </location>
</feature>
<dbReference type="InterPro" id="IPR011004">
    <property type="entry name" value="Trimer_LpxA-like_sf"/>
</dbReference>
<dbReference type="SUPFAM" id="SSF51161">
    <property type="entry name" value="Trimeric LpxA-like enzymes"/>
    <property type="match status" value="1"/>
</dbReference>
<dbReference type="InterPro" id="IPR007691">
    <property type="entry name" value="LpxD"/>
</dbReference>
<dbReference type="GO" id="GO:0016410">
    <property type="term" value="F:N-acyltransferase activity"/>
    <property type="evidence" value="ECO:0007669"/>
    <property type="project" value="InterPro"/>
</dbReference>
<dbReference type="PANTHER" id="PTHR43378:SF2">
    <property type="entry name" value="UDP-3-O-ACYLGLUCOSAMINE N-ACYLTRANSFERASE 1, MITOCHONDRIAL-RELATED"/>
    <property type="match status" value="1"/>
</dbReference>